<comment type="activity regulation">
    <text evidence="12">Activated by a monovalent cation that binds near, but not in, the active site. The most likely occupant of the site in vivo is potassium. Ion binding induces a conformational change that may alter substrate affinity.</text>
</comment>
<dbReference type="CDD" id="cd01174">
    <property type="entry name" value="ribokinase"/>
    <property type="match status" value="1"/>
</dbReference>
<feature type="binding site" evidence="12">
    <location>
        <position position="251"/>
    </location>
    <ligand>
        <name>substrate</name>
    </ligand>
</feature>
<dbReference type="NCBIfam" id="TIGR02152">
    <property type="entry name" value="D_ribokin_bact"/>
    <property type="match status" value="1"/>
</dbReference>
<evidence type="ECO:0000256" key="5">
    <source>
        <dbReference type="ARBA" id="ARBA00022723"/>
    </source>
</evidence>
<keyword evidence="9 12" id="KW-0460">Magnesium</keyword>
<evidence type="ECO:0000313" key="14">
    <source>
        <dbReference type="EMBL" id="MFC0422748.1"/>
    </source>
</evidence>
<comment type="caution">
    <text evidence="14">The sequence shown here is derived from an EMBL/GenBank/DDBJ whole genome shotgun (WGS) entry which is preliminary data.</text>
</comment>
<feature type="binding site" evidence="12">
    <location>
        <begin position="12"/>
        <end position="14"/>
    </location>
    <ligand>
        <name>substrate</name>
    </ligand>
</feature>
<dbReference type="InterPro" id="IPR011611">
    <property type="entry name" value="PfkB_dom"/>
</dbReference>
<keyword evidence="8 12" id="KW-0067">ATP-binding</keyword>
<evidence type="ECO:0000256" key="8">
    <source>
        <dbReference type="ARBA" id="ARBA00022840"/>
    </source>
</evidence>
<dbReference type="RefSeq" id="WP_137646153.1">
    <property type="nucleotide sequence ID" value="NZ_BAABRM010000043.1"/>
</dbReference>
<comment type="similarity">
    <text evidence="1">Belongs to the carbohydrate kinase pfkB family.</text>
</comment>
<keyword evidence="15" id="KW-1185">Reference proteome</keyword>
<comment type="catalytic activity">
    <reaction evidence="12">
        <text>D-ribose + ATP = D-ribose 5-phosphate + ADP + H(+)</text>
        <dbReference type="Rhea" id="RHEA:13697"/>
        <dbReference type="ChEBI" id="CHEBI:15378"/>
        <dbReference type="ChEBI" id="CHEBI:30616"/>
        <dbReference type="ChEBI" id="CHEBI:47013"/>
        <dbReference type="ChEBI" id="CHEBI:78346"/>
        <dbReference type="ChEBI" id="CHEBI:456216"/>
        <dbReference type="EC" id="2.7.1.15"/>
    </reaction>
</comment>
<evidence type="ECO:0000256" key="6">
    <source>
        <dbReference type="ARBA" id="ARBA00022741"/>
    </source>
</evidence>
<dbReference type="Pfam" id="PF00294">
    <property type="entry name" value="PfkB"/>
    <property type="match status" value="1"/>
</dbReference>
<keyword evidence="7 12" id="KW-0418">Kinase</keyword>
<comment type="pathway">
    <text evidence="12">Carbohydrate metabolism; D-ribose degradation; D-ribose 5-phosphate from beta-D-ribopyranose: step 2/2.</text>
</comment>
<proteinExistence type="inferred from homology"/>
<feature type="binding site" evidence="12">
    <location>
        <begin position="219"/>
        <end position="224"/>
    </location>
    <ligand>
        <name>ATP</name>
        <dbReference type="ChEBI" id="CHEBI:30616"/>
    </ligand>
</feature>
<feature type="binding site" evidence="12">
    <location>
        <position position="291"/>
    </location>
    <ligand>
        <name>K(+)</name>
        <dbReference type="ChEBI" id="CHEBI:29103"/>
    </ligand>
</feature>
<comment type="subcellular location">
    <subcellularLocation>
        <location evidence="12">Cytoplasm</location>
    </subcellularLocation>
</comment>
<dbReference type="InterPro" id="IPR002173">
    <property type="entry name" value="Carboh/pur_kinase_PfkB_CS"/>
</dbReference>
<keyword evidence="11 12" id="KW-0119">Carbohydrate metabolism</keyword>
<comment type="caution">
    <text evidence="12">Lacks conserved residue(s) required for the propagation of feature annotation.</text>
</comment>
<accession>A0ABV6K3W1</accession>
<evidence type="ECO:0000256" key="10">
    <source>
        <dbReference type="ARBA" id="ARBA00022958"/>
    </source>
</evidence>
<evidence type="ECO:0000256" key="11">
    <source>
        <dbReference type="ARBA" id="ARBA00023277"/>
    </source>
</evidence>
<evidence type="ECO:0000256" key="3">
    <source>
        <dbReference type="ARBA" id="ARBA00016943"/>
    </source>
</evidence>
<dbReference type="InterPro" id="IPR029056">
    <property type="entry name" value="Ribokinase-like"/>
</dbReference>
<dbReference type="PRINTS" id="PR00990">
    <property type="entry name" value="RIBOKINASE"/>
</dbReference>
<dbReference type="GO" id="GO:0004747">
    <property type="term" value="F:ribokinase activity"/>
    <property type="evidence" value="ECO:0007669"/>
    <property type="project" value="UniProtKB-EC"/>
</dbReference>
<keyword evidence="4 12" id="KW-0808">Transferase</keyword>
<comment type="function">
    <text evidence="12">Catalyzes the phosphorylation of ribose at O-5 in a reaction requiring ATP and magnesium. The resulting D-ribose-5-phosphate can then be used either for sythesis of nucleotides, histidine, and tryptophan, or as a component of the pentose phosphate pathway.</text>
</comment>
<keyword evidence="12" id="KW-0963">Cytoplasm</keyword>
<feature type="binding site" evidence="12">
    <location>
        <begin position="40"/>
        <end position="44"/>
    </location>
    <ligand>
        <name>substrate</name>
    </ligand>
</feature>
<evidence type="ECO:0000256" key="9">
    <source>
        <dbReference type="ARBA" id="ARBA00022842"/>
    </source>
</evidence>
<feature type="binding site" evidence="12">
    <location>
        <position position="247"/>
    </location>
    <ligand>
        <name>K(+)</name>
        <dbReference type="ChEBI" id="CHEBI:29103"/>
    </ligand>
</feature>
<feature type="binding site" evidence="12">
    <location>
        <position position="245"/>
    </location>
    <ligand>
        <name>K(+)</name>
        <dbReference type="ChEBI" id="CHEBI:29103"/>
    </ligand>
</feature>
<sequence length="303" mass="31510">MANKIAVLGSLNVDTTLSVQRMPAPGETLAVAGVKHAAGGKGGNQAIAAARSQANTLFIGQVGRDEAGQMMLKTMKDNNVDVSHINEDATVPTGSATILLDANGQNEILVFGGANQSITAESLNLKGIADLDFLITQFETPQAAALAAFTEAKAAGVRTILNPAPAHEILPELLPQTDLIVPNETESALLTGIEVTDLDSMKANAAAFKRMGIPNTIITVGSRGAFFATAAKTGFMPAYKVNAKDTTAAGDTFIGALASQLKRDFSNIEAATQYAQRASSITVQRYGALPSIPTRDEILNAEG</sequence>
<evidence type="ECO:0000259" key="13">
    <source>
        <dbReference type="Pfam" id="PF00294"/>
    </source>
</evidence>
<dbReference type="EMBL" id="JBHLUK010000004">
    <property type="protein sequence ID" value="MFC0422748.1"/>
    <property type="molecule type" value="Genomic_DNA"/>
</dbReference>
<keyword evidence="10 12" id="KW-0630">Potassium</keyword>
<protein>
    <recommendedName>
        <fullName evidence="3 12">Ribokinase</fullName>
        <shortName evidence="12">RK</shortName>
        <ecNumber evidence="2 12">2.7.1.15</ecNumber>
    </recommendedName>
</protein>
<feature type="binding site" evidence="12">
    <location>
        <position position="139"/>
    </location>
    <ligand>
        <name>substrate</name>
    </ligand>
</feature>
<dbReference type="Gene3D" id="3.40.1190.20">
    <property type="match status" value="1"/>
</dbReference>
<dbReference type="EC" id="2.7.1.15" evidence="2 12"/>
<feature type="binding site" evidence="12">
    <location>
        <begin position="250"/>
        <end position="251"/>
    </location>
    <ligand>
        <name>ATP</name>
        <dbReference type="ChEBI" id="CHEBI:30616"/>
    </ligand>
</feature>
<comment type="cofactor">
    <cofactor evidence="12">
        <name>Mg(2+)</name>
        <dbReference type="ChEBI" id="CHEBI:18420"/>
    </cofactor>
    <text evidence="12">Requires a divalent cation, most likely magnesium in vivo, as an electrophilic catalyst to aid phosphoryl group transfer. It is the chelate of the metal and the nucleotide that is the actual substrate.</text>
</comment>
<comment type="similarity">
    <text evidence="12">Belongs to the carbohydrate kinase PfkB family. Ribokinase subfamily.</text>
</comment>
<dbReference type="PANTHER" id="PTHR10584:SF166">
    <property type="entry name" value="RIBOKINASE"/>
    <property type="match status" value="1"/>
</dbReference>
<evidence type="ECO:0000256" key="4">
    <source>
        <dbReference type="ARBA" id="ARBA00022679"/>
    </source>
</evidence>
<evidence type="ECO:0000256" key="2">
    <source>
        <dbReference type="ARBA" id="ARBA00012035"/>
    </source>
</evidence>
<reference evidence="14 15" key="1">
    <citation type="submission" date="2024-09" db="EMBL/GenBank/DDBJ databases">
        <authorList>
            <person name="Sun Q."/>
            <person name="Mori K."/>
        </authorList>
    </citation>
    <scope>NUCLEOTIDE SEQUENCE [LARGE SCALE GENOMIC DNA]</scope>
    <source>
        <strain evidence="14 15">TBRC 4575</strain>
    </source>
</reference>
<comment type="subunit">
    <text evidence="12">Homodimer.</text>
</comment>
<dbReference type="InterPro" id="IPR002139">
    <property type="entry name" value="Ribo/fructo_kinase"/>
</dbReference>
<dbReference type="PROSITE" id="PS00584">
    <property type="entry name" value="PFKB_KINASES_2"/>
    <property type="match status" value="1"/>
</dbReference>
<gene>
    <name evidence="12 14" type="primary">rbsK</name>
    <name evidence="14" type="ORF">ACFFGS_00955</name>
</gene>
<keyword evidence="6 12" id="KW-0547">Nucleotide-binding</keyword>
<name>A0ABV6K3W1_9LACO</name>
<feature type="binding site" evidence="12">
    <location>
        <position position="285"/>
    </location>
    <ligand>
        <name>K(+)</name>
        <dbReference type="ChEBI" id="CHEBI:29103"/>
    </ligand>
</feature>
<evidence type="ECO:0000256" key="7">
    <source>
        <dbReference type="ARBA" id="ARBA00022777"/>
    </source>
</evidence>
<feature type="binding site" evidence="12">
    <location>
        <position position="282"/>
    </location>
    <ligand>
        <name>K(+)</name>
        <dbReference type="ChEBI" id="CHEBI:29103"/>
    </ligand>
</feature>
<dbReference type="SUPFAM" id="SSF53613">
    <property type="entry name" value="Ribokinase-like"/>
    <property type="match status" value="1"/>
</dbReference>
<organism evidence="14 15">
    <name type="scientific">Lactiplantibacillus plajomi</name>
    <dbReference type="NCBI Taxonomy" id="1457217"/>
    <lineage>
        <taxon>Bacteria</taxon>
        <taxon>Bacillati</taxon>
        <taxon>Bacillota</taxon>
        <taxon>Bacilli</taxon>
        <taxon>Lactobacillales</taxon>
        <taxon>Lactobacillaceae</taxon>
        <taxon>Lactiplantibacillus</taxon>
    </lineage>
</organism>
<feature type="binding site" evidence="12">
    <location>
        <position position="287"/>
    </location>
    <ligand>
        <name>K(+)</name>
        <dbReference type="ChEBI" id="CHEBI:29103"/>
    </ligand>
</feature>
<evidence type="ECO:0000256" key="1">
    <source>
        <dbReference type="ARBA" id="ARBA00005380"/>
    </source>
</evidence>
<dbReference type="PANTHER" id="PTHR10584">
    <property type="entry name" value="SUGAR KINASE"/>
    <property type="match status" value="1"/>
</dbReference>
<feature type="domain" description="Carbohydrate kinase PfkB" evidence="13">
    <location>
        <begin position="3"/>
        <end position="294"/>
    </location>
</feature>
<dbReference type="Proteomes" id="UP001589855">
    <property type="component" value="Unassembled WGS sequence"/>
</dbReference>
<dbReference type="HAMAP" id="MF_01987">
    <property type="entry name" value="Ribokinase"/>
    <property type="match status" value="1"/>
</dbReference>
<keyword evidence="5 12" id="KW-0479">Metal-binding</keyword>
<evidence type="ECO:0000256" key="12">
    <source>
        <dbReference type="HAMAP-Rule" id="MF_01987"/>
    </source>
</evidence>
<feature type="active site" description="Proton acceptor" evidence="12">
    <location>
        <position position="251"/>
    </location>
</feature>
<dbReference type="InterPro" id="IPR011877">
    <property type="entry name" value="Ribokinase"/>
</dbReference>
<evidence type="ECO:0000313" key="15">
    <source>
        <dbReference type="Proteomes" id="UP001589855"/>
    </source>
</evidence>
<feature type="binding site" evidence="12">
    <location>
        <position position="183"/>
    </location>
    <ligand>
        <name>ATP</name>
        <dbReference type="ChEBI" id="CHEBI:30616"/>
    </ligand>
</feature>